<organism evidence="2 3">
    <name type="scientific">Triticum urartu</name>
    <name type="common">Red wild einkorn</name>
    <name type="synonym">Crithodium urartu</name>
    <dbReference type="NCBI Taxonomy" id="4572"/>
    <lineage>
        <taxon>Eukaryota</taxon>
        <taxon>Viridiplantae</taxon>
        <taxon>Streptophyta</taxon>
        <taxon>Embryophyta</taxon>
        <taxon>Tracheophyta</taxon>
        <taxon>Spermatophyta</taxon>
        <taxon>Magnoliopsida</taxon>
        <taxon>Liliopsida</taxon>
        <taxon>Poales</taxon>
        <taxon>Poaceae</taxon>
        <taxon>BOP clade</taxon>
        <taxon>Pooideae</taxon>
        <taxon>Triticodae</taxon>
        <taxon>Triticeae</taxon>
        <taxon>Triticinae</taxon>
        <taxon>Triticum</taxon>
    </lineage>
</organism>
<feature type="transmembrane region" description="Helical" evidence="1">
    <location>
        <begin position="20"/>
        <end position="38"/>
    </location>
</feature>
<keyword evidence="1" id="KW-1133">Transmembrane helix</keyword>
<sequence>MQKIILYYIVIYQNYGFSMHFLRSLMFIVFLRILLGTCGKRCQTRRTLPGPRQHRAHRACPLRCVLHFAVHGELHGKVQLQFLYFLPTKSPDDLYYLAANLCRLHHQTDSGLFFWHYSCFSS</sequence>
<evidence type="ECO:0000256" key="1">
    <source>
        <dbReference type="SAM" id="Phobius"/>
    </source>
</evidence>
<keyword evidence="1" id="KW-0812">Transmembrane</keyword>
<accession>A0A8R7NXB2</accession>
<keyword evidence="1" id="KW-0472">Membrane</keyword>
<protein>
    <submittedName>
        <fullName evidence="2">Uncharacterized protein</fullName>
    </submittedName>
</protein>
<proteinExistence type="predicted"/>
<reference evidence="2" key="3">
    <citation type="submission" date="2022-06" db="UniProtKB">
        <authorList>
            <consortium name="EnsemblPlants"/>
        </authorList>
    </citation>
    <scope>IDENTIFICATION</scope>
</reference>
<reference evidence="2" key="2">
    <citation type="submission" date="2018-03" db="EMBL/GenBank/DDBJ databases">
        <title>The Triticum urartu genome reveals the dynamic nature of wheat genome evolution.</title>
        <authorList>
            <person name="Ling H."/>
            <person name="Ma B."/>
            <person name="Shi X."/>
            <person name="Liu H."/>
            <person name="Dong L."/>
            <person name="Sun H."/>
            <person name="Cao Y."/>
            <person name="Gao Q."/>
            <person name="Zheng S."/>
            <person name="Li Y."/>
            <person name="Yu Y."/>
            <person name="Du H."/>
            <person name="Qi M."/>
            <person name="Li Y."/>
            <person name="Yu H."/>
            <person name="Cui Y."/>
            <person name="Wang N."/>
            <person name="Chen C."/>
            <person name="Wu H."/>
            <person name="Zhao Y."/>
            <person name="Zhang J."/>
            <person name="Li Y."/>
            <person name="Zhou W."/>
            <person name="Zhang B."/>
            <person name="Hu W."/>
            <person name="Eijk M."/>
            <person name="Tang J."/>
            <person name="Witsenboer H."/>
            <person name="Zhao S."/>
            <person name="Li Z."/>
            <person name="Zhang A."/>
            <person name="Wang D."/>
            <person name="Liang C."/>
        </authorList>
    </citation>
    <scope>NUCLEOTIDE SEQUENCE [LARGE SCALE GENOMIC DNA]</scope>
    <source>
        <strain evidence="2">cv. G1812</strain>
    </source>
</reference>
<keyword evidence="3" id="KW-1185">Reference proteome</keyword>
<dbReference type="AlphaFoldDB" id="A0A8R7NXB2"/>
<dbReference type="EnsemblPlants" id="TuG1812G0100001151.01.T01">
    <property type="protein sequence ID" value="TuG1812G0100001151.01.T01"/>
    <property type="gene ID" value="TuG1812G0100001151.01"/>
</dbReference>
<reference evidence="3" key="1">
    <citation type="journal article" date="2013" name="Nature">
        <title>Draft genome of the wheat A-genome progenitor Triticum urartu.</title>
        <authorList>
            <person name="Ling H.Q."/>
            <person name="Zhao S."/>
            <person name="Liu D."/>
            <person name="Wang J."/>
            <person name="Sun H."/>
            <person name="Zhang C."/>
            <person name="Fan H."/>
            <person name="Li D."/>
            <person name="Dong L."/>
            <person name="Tao Y."/>
            <person name="Gao C."/>
            <person name="Wu H."/>
            <person name="Li Y."/>
            <person name="Cui Y."/>
            <person name="Guo X."/>
            <person name="Zheng S."/>
            <person name="Wang B."/>
            <person name="Yu K."/>
            <person name="Liang Q."/>
            <person name="Yang W."/>
            <person name="Lou X."/>
            <person name="Chen J."/>
            <person name="Feng M."/>
            <person name="Jian J."/>
            <person name="Zhang X."/>
            <person name="Luo G."/>
            <person name="Jiang Y."/>
            <person name="Liu J."/>
            <person name="Wang Z."/>
            <person name="Sha Y."/>
            <person name="Zhang B."/>
            <person name="Wu H."/>
            <person name="Tang D."/>
            <person name="Shen Q."/>
            <person name="Xue P."/>
            <person name="Zou S."/>
            <person name="Wang X."/>
            <person name="Liu X."/>
            <person name="Wang F."/>
            <person name="Yang Y."/>
            <person name="An X."/>
            <person name="Dong Z."/>
            <person name="Zhang K."/>
            <person name="Zhang X."/>
            <person name="Luo M.C."/>
            <person name="Dvorak J."/>
            <person name="Tong Y."/>
            <person name="Wang J."/>
            <person name="Yang H."/>
            <person name="Li Z."/>
            <person name="Wang D."/>
            <person name="Zhang A."/>
            <person name="Wang J."/>
        </authorList>
    </citation>
    <scope>NUCLEOTIDE SEQUENCE</scope>
    <source>
        <strain evidence="3">cv. G1812</strain>
    </source>
</reference>
<evidence type="ECO:0000313" key="2">
    <source>
        <dbReference type="EnsemblPlants" id="TuG1812G0100001151.01.T01"/>
    </source>
</evidence>
<dbReference type="Proteomes" id="UP000015106">
    <property type="component" value="Chromosome 1"/>
</dbReference>
<evidence type="ECO:0000313" key="3">
    <source>
        <dbReference type="Proteomes" id="UP000015106"/>
    </source>
</evidence>
<dbReference type="Gramene" id="TuG1812G0100001151.01.T01">
    <property type="protein sequence ID" value="TuG1812G0100001151.01.T01"/>
    <property type="gene ID" value="TuG1812G0100001151.01"/>
</dbReference>
<name>A0A8R7NXB2_TRIUA</name>